<dbReference type="Gene3D" id="4.10.40.20">
    <property type="match status" value="1"/>
</dbReference>
<evidence type="ECO:0000256" key="5">
    <source>
        <dbReference type="SAM" id="SignalP"/>
    </source>
</evidence>
<organism evidence="7">
    <name type="scientific">Hemiscorpius lepturus</name>
    <name type="common">Scorpion</name>
    <dbReference type="NCBI Taxonomy" id="520031"/>
    <lineage>
        <taxon>Eukaryota</taxon>
        <taxon>Metazoa</taxon>
        <taxon>Ecdysozoa</taxon>
        <taxon>Arthropoda</taxon>
        <taxon>Chelicerata</taxon>
        <taxon>Arachnida</taxon>
        <taxon>Scorpiones</taxon>
        <taxon>Iurida</taxon>
        <taxon>Scorpionoidea</taxon>
        <taxon>Hemiscorpiidae</taxon>
    </lineage>
</organism>
<accession>A0A1L4BJ49</accession>
<keyword evidence="2" id="KW-0964">Secreted</keyword>
<feature type="domain" description="IGFBP N-terminal" evidence="6">
    <location>
        <begin position="20"/>
        <end position="98"/>
    </location>
</feature>
<dbReference type="GO" id="GO:0005520">
    <property type="term" value="F:insulin-like growth factor binding"/>
    <property type="evidence" value="ECO:0007669"/>
    <property type="project" value="InterPro"/>
</dbReference>
<dbReference type="PROSITE" id="PS51323">
    <property type="entry name" value="IGFBP_N_2"/>
    <property type="match status" value="1"/>
</dbReference>
<comment type="subcellular location">
    <subcellularLocation>
        <location evidence="1">Secreted</location>
    </subcellularLocation>
</comment>
<dbReference type="PANTHER" id="PTHR14186:SF20">
    <property type="entry name" value="CYSTEINE-RICH MOTOR NEURON 1 PROTEIN-LIKE"/>
    <property type="match status" value="1"/>
</dbReference>
<feature type="signal peptide" evidence="5">
    <location>
        <begin position="1"/>
        <end position="18"/>
    </location>
</feature>
<keyword evidence="4" id="KW-1015">Disulfide bond</keyword>
<dbReference type="GO" id="GO:0009966">
    <property type="term" value="P:regulation of signal transduction"/>
    <property type="evidence" value="ECO:0007669"/>
    <property type="project" value="TreeGrafter"/>
</dbReference>
<dbReference type="Pfam" id="PF00219">
    <property type="entry name" value="IGFBP"/>
    <property type="match status" value="1"/>
</dbReference>
<dbReference type="InterPro" id="IPR009030">
    <property type="entry name" value="Growth_fac_rcpt_cys_sf"/>
</dbReference>
<reference evidence="7" key="1">
    <citation type="journal article" date="2016" name="Toxicon">
        <title>The first report on transcriptome analysis of the venom gland of Iranian scorpion, Hemiscorpius lepturus.</title>
        <authorList>
            <person name="Kazemi-Lomedasht F."/>
            <person name="Khalaj V."/>
            <person name="Bagheri K.P."/>
            <person name="Behdani M."/>
            <person name="Shahbazzadeh D."/>
        </authorList>
    </citation>
    <scope>NUCLEOTIDE SEQUENCE</scope>
    <source>
        <strain evidence="7">HLVPr6</strain>
        <tissue evidence="7">Venom gland</tissue>
    </source>
</reference>
<dbReference type="EMBL" id="KX924484">
    <property type="protein sequence ID" value="API81347.1"/>
    <property type="molecule type" value="mRNA"/>
</dbReference>
<protein>
    <submittedName>
        <fullName evidence="7">Venom toxin</fullName>
    </submittedName>
</protein>
<evidence type="ECO:0000256" key="4">
    <source>
        <dbReference type="ARBA" id="ARBA00023157"/>
    </source>
</evidence>
<evidence type="ECO:0000256" key="3">
    <source>
        <dbReference type="ARBA" id="ARBA00022729"/>
    </source>
</evidence>
<dbReference type="SMART" id="SM00121">
    <property type="entry name" value="IB"/>
    <property type="match status" value="1"/>
</dbReference>
<dbReference type="InterPro" id="IPR011390">
    <property type="entry name" value="IGFBP_rP_mac25"/>
</dbReference>
<dbReference type="PROSITE" id="PS51257">
    <property type="entry name" value="PROKAR_LIPOPROTEIN"/>
    <property type="match status" value="1"/>
</dbReference>
<name>A0A1L4BJ49_HEMLE</name>
<feature type="chain" id="PRO_5012227957" evidence="5">
    <location>
        <begin position="19"/>
        <end position="98"/>
    </location>
</feature>
<keyword evidence="3 5" id="KW-0732">Signal</keyword>
<dbReference type="InterPro" id="IPR000867">
    <property type="entry name" value="IGFBP-like"/>
</dbReference>
<dbReference type="PANTHER" id="PTHR14186">
    <property type="entry name" value="INSULIN-LIKE GROWTH FACTOR BINDING PROTEIN-RELATED"/>
    <property type="match status" value="1"/>
</dbReference>
<dbReference type="SUPFAM" id="SSF57184">
    <property type="entry name" value="Growth factor receptor domain"/>
    <property type="match status" value="1"/>
</dbReference>
<evidence type="ECO:0000259" key="6">
    <source>
        <dbReference type="PROSITE" id="PS51323"/>
    </source>
</evidence>
<dbReference type="GO" id="GO:0005576">
    <property type="term" value="C:extracellular region"/>
    <property type="evidence" value="ECO:0007669"/>
    <property type="project" value="UniProtKB-SubCell"/>
</dbReference>
<sequence length="98" mass="10470">MVAKFFLITLIMLGVTLSTTALSCRRCGTYECPPLPADCPWGTVKDPCFCCLVCAKGLNEICGGVWNISGKCGEGLKCVKDGGSDIRSFIEAGRCQKI</sequence>
<proteinExistence type="evidence at transcript level"/>
<evidence type="ECO:0000256" key="1">
    <source>
        <dbReference type="ARBA" id="ARBA00004613"/>
    </source>
</evidence>
<evidence type="ECO:0000256" key="2">
    <source>
        <dbReference type="ARBA" id="ARBA00022525"/>
    </source>
</evidence>
<evidence type="ECO:0000313" key="7">
    <source>
        <dbReference type="EMBL" id="API81347.1"/>
    </source>
</evidence>
<dbReference type="AlphaFoldDB" id="A0A1L4BJ49"/>
<dbReference type="GO" id="GO:0001558">
    <property type="term" value="P:regulation of cell growth"/>
    <property type="evidence" value="ECO:0007669"/>
    <property type="project" value="InterPro"/>
</dbReference>